<dbReference type="InterPro" id="IPR017953">
    <property type="entry name" value="Carbohydrate_kinase_pred_CS"/>
</dbReference>
<dbReference type="GO" id="GO:0046496">
    <property type="term" value="P:nicotinamide nucleotide metabolic process"/>
    <property type="evidence" value="ECO:0007669"/>
    <property type="project" value="UniProtKB-UniRule"/>
</dbReference>
<feature type="binding site" evidence="17">
    <location>
        <position position="261"/>
    </location>
    <ligand>
        <name>(6S)-NADPHX</name>
        <dbReference type="ChEBI" id="CHEBI:64076"/>
    </ligand>
</feature>
<dbReference type="GO" id="GO:0046872">
    <property type="term" value="F:metal ion binding"/>
    <property type="evidence" value="ECO:0007669"/>
    <property type="project" value="UniProtKB-UniRule"/>
</dbReference>
<evidence type="ECO:0000256" key="19">
    <source>
        <dbReference type="PIRNR" id="PIRNR017184"/>
    </source>
</evidence>
<comment type="similarity">
    <text evidence="17">Belongs to the NnrD/CARKD family.</text>
</comment>
<dbReference type="NCBIfam" id="TIGR00197">
    <property type="entry name" value="yjeF_nterm"/>
    <property type="match status" value="1"/>
</dbReference>
<keyword evidence="11 18" id="KW-0413">Isomerase</keyword>
<dbReference type="InterPro" id="IPR004443">
    <property type="entry name" value="YjeF_N_dom"/>
</dbReference>
<evidence type="ECO:0000256" key="18">
    <source>
        <dbReference type="HAMAP-Rule" id="MF_01966"/>
    </source>
</evidence>
<keyword evidence="5 18" id="KW-0479">Metal-binding</keyword>
<feature type="binding site" evidence="18">
    <location>
        <position position="57"/>
    </location>
    <ligand>
        <name>K(+)</name>
        <dbReference type="ChEBI" id="CHEBI:29103"/>
    </ligand>
</feature>
<feature type="binding site" evidence="18">
    <location>
        <position position="124"/>
    </location>
    <ligand>
        <name>K(+)</name>
        <dbReference type="ChEBI" id="CHEBI:29103"/>
    </ligand>
</feature>
<evidence type="ECO:0000259" key="21">
    <source>
        <dbReference type="PROSITE" id="PS51385"/>
    </source>
</evidence>
<dbReference type="AlphaFoldDB" id="A0A2U2B468"/>
<evidence type="ECO:0000256" key="10">
    <source>
        <dbReference type="ARBA" id="ARBA00023027"/>
    </source>
</evidence>
<dbReference type="InterPro" id="IPR030677">
    <property type="entry name" value="Nnr"/>
</dbReference>
<evidence type="ECO:0000256" key="2">
    <source>
        <dbReference type="ARBA" id="ARBA00000909"/>
    </source>
</evidence>
<dbReference type="InterPro" id="IPR000631">
    <property type="entry name" value="CARKD"/>
</dbReference>
<dbReference type="EMBL" id="QEWP01000024">
    <property type="protein sequence ID" value="PWD97834.1"/>
    <property type="molecule type" value="Genomic_DNA"/>
</dbReference>
<evidence type="ECO:0000256" key="15">
    <source>
        <dbReference type="ARBA" id="ARBA00048238"/>
    </source>
</evidence>
<feature type="binding site" evidence="18">
    <location>
        <position position="157"/>
    </location>
    <ligand>
        <name>(6S)-NADPHX</name>
        <dbReference type="ChEBI" id="CHEBI:64076"/>
    </ligand>
</feature>
<feature type="binding site" evidence="18">
    <location>
        <begin position="128"/>
        <end position="134"/>
    </location>
    <ligand>
        <name>(6S)-NADPHX</name>
        <dbReference type="ChEBI" id="CHEBI:64076"/>
    </ligand>
</feature>
<dbReference type="SUPFAM" id="SSF64153">
    <property type="entry name" value="YjeF N-terminal domain-like"/>
    <property type="match status" value="1"/>
</dbReference>
<dbReference type="GO" id="GO:0110051">
    <property type="term" value="P:metabolite repair"/>
    <property type="evidence" value="ECO:0007669"/>
    <property type="project" value="TreeGrafter"/>
</dbReference>
<evidence type="ECO:0000256" key="16">
    <source>
        <dbReference type="ARBA" id="ARBA00049209"/>
    </source>
</evidence>
<dbReference type="Pfam" id="PF03853">
    <property type="entry name" value="YjeF_N"/>
    <property type="match status" value="1"/>
</dbReference>
<feature type="binding site" evidence="17">
    <location>
        <position position="324"/>
    </location>
    <ligand>
        <name>(6S)-NADPHX</name>
        <dbReference type="ChEBI" id="CHEBI:64076"/>
    </ligand>
</feature>
<comment type="function">
    <text evidence="14 19">Bifunctional enzyme that catalyzes the epimerization of the S- and R-forms of NAD(P)HX and the dehydration of the S-form of NAD(P)HX at the expense of ADP, which is converted to AMP. This allows the repair of both epimers of NAD(P)HX, a damaged form of NAD(P)H that is a result of enzymatic or heat-dependent hydration.</text>
</comment>
<comment type="subunit">
    <text evidence="17">Homotetramer.</text>
</comment>
<keyword evidence="13" id="KW-0511">Multifunctional enzyme</keyword>
<comment type="caution">
    <text evidence="18">Lacks conserved residue(s) required for the propagation of feature annotation.</text>
</comment>
<evidence type="ECO:0000256" key="14">
    <source>
        <dbReference type="ARBA" id="ARBA00025153"/>
    </source>
</evidence>
<dbReference type="Gene3D" id="3.40.1190.20">
    <property type="match status" value="1"/>
</dbReference>
<feature type="binding site" evidence="17">
    <location>
        <position position="376"/>
    </location>
    <ligand>
        <name>(6S)-NADPHX</name>
        <dbReference type="ChEBI" id="CHEBI:64076"/>
    </ligand>
</feature>
<dbReference type="Gene3D" id="3.40.50.10260">
    <property type="entry name" value="YjeF N-terminal domain"/>
    <property type="match status" value="1"/>
</dbReference>
<keyword evidence="12 17" id="KW-0456">Lyase</keyword>
<evidence type="ECO:0000313" key="23">
    <source>
        <dbReference type="Proteomes" id="UP000244956"/>
    </source>
</evidence>
<keyword evidence="10 17" id="KW-0520">NAD</keyword>
<comment type="catalytic activity">
    <reaction evidence="15 17 19">
        <text>(6S)-NADHX + ADP = AMP + phosphate + NADH + H(+)</text>
        <dbReference type="Rhea" id="RHEA:32223"/>
        <dbReference type="ChEBI" id="CHEBI:15378"/>
        <dbReference type="ChEBI" id="CHEBI:43474"/>
        <dbReference type="ChEBI" id="CHEBI:57945"/>
        <dbReference type="ChEBI" id="CHEBI:64074"/>
        <dbReference type="ChEBI" id="CHEBI:456215"/>
        <dbReference type="ChEBI" id="CHEBI:456216"/>
        <dbReference type="EC" id="4.2.1.136"/>
    </reaction>
</comment>
<evidence type="ECO:0000256" key="1">
    <source>
        <dbReference type="ARBA" id="ARBA00000013"/>
    </source>
</evidence>
<comment type="cofactor">
    <cofactor evidence="18 19">
        <name>K(+)</name>
        <dbReference type="ChEBI" id="CHEBI:29103"/>
    </cofactor>
    <text evidence="18 19">Binds 1 potassium ion per subunit.</text>
</comment>
<keyword evidence="8 17" id="KW-0521">NADP</keyword>
<comment type="similarity">
    <text evidence="4 19">In the C-terminal section; belongs to the NnrD/CARKD family.</text>
</comment>
<keyword evidence="7 17" id="KW-0067">ATP-binding</keyword>
<dbReference type="GO" id="GO:0052855">
    <property type="term" value="F:ADP-dependent NAD(P)H-hydrate dehydratase activity"/>
    <property type="evidence" value="ECO:0007669"/>
    <property type="project" value="UniProtKB-UniRule"/>
</dbReference>
<dbReference type="SUPFAM" id="SSF53613">
    <property type="entry name" value="Ribokinase-like"/>
    <property type="match status" value="1"/>
</dbReference>
<feature type="binding site" evidence="18">
    <location>
        <begin position="56"/>
        <end position="60"/>
    </location>
    <ligand>
        <name>(6S)-NADPHX</name>
        <dbReference type="ChEBI" id="CHEBI:64076"/>
    </ligand>
</feature>
<evidence type="ECO:0000256" key="6">
    <source>
        <dbReference type="ARBA" id="ARBA00022741"/>
    </source>
</evidence>
<comment type="function">
    <text evidence="18">Catalyzes the epimerization of the S- and R-forms of NAD(P)HX, a damaged form of NAD(P)H that is a result of enzymatic or heat-dependent hydration. This is a prerequisite for the S-specific NAD(P)H-hydrate dehydratase to allow the repair of both epimers of NAD(P)HX.</text>
</comment>
<dbReference type="HAMAP" id="MF_01966">
    <property type="entry name" value="NADHX_epimerase"/>
    <property type="match status" value="1"/>
</dbReference>
<evidence type="ECO:0000256" key="11">
    <source>
        <dbReference type="ARBA" id="ARBA00023235"/>
    </source>
</evidence>
<dbReference type="PROSITE" id="PS01050">
    <property type="entry name" value="YJEF_C_2"/>
    <property type="match status" value="1"/>
</dbReference>
<comment type="similarity">
    <text evidence="3 19">In the N-terminal section; belongs to the NnrE/AIBP family.</text>
</comment>
<feature type="binding site" evidence="17">
    <location>
        <begin position="411"/>
        <end position="415"/>
    </location>
    <ligand>
        <name>AMP</name>
        <dbReference type="ChEBI" id="CHEBI:456215"/>
    </ligand>
</feature>
<dbReference type="NCBIfam" id="TIGR00196">
    <property type="entry name" value="yjeF_cterm"/>
    <property type="match status" value="1"/>
</dbReference>
<keyword evidence="6 17" id="KW-0547">Nucleotide-binding</keyword>
<comment type="function">
    <text evidence="17">Catalyzes the dehydration of the S-form of NAD(P)HX at the expense of ADP, which is converted to AMP. Together with NAD(P)HX epimerase, which catalyzes the epimerization of the S- and R-forms, the enzyme allows the repair of both epimers of NAD(P)HX, a damaged form of NAD(P)H that is a result of enzymatic or heat-dependent hydration.</text>
</comment>
<evidence type="ECO:0000256" key="8">
    <source>
        <dbReference type="ARBA" id="ARBA00022857"/>
    </source>
</evidence>
<dbReference type="PANTHER" id="PTHR12592:SF0">
    <property type="entry name" value="ATP-DEPENDENT (S)-NAD(P)H-HYDRATE DEHYDRATASE"/>
    <property type="match status" value="1"/>
</dbReference>
<evidence type="ECO:0000256" key="17">
    <source>
        <dbReference type="HAMAP-Rule" id="MF_01965"/>
    </source>
</evidence>
<dbReference type="EC" id="5.1.99.6" evidence="19"/>
<dbReference type="PANTHER" id="PTHR12592">
    <property type="entry name" value="ATP-DEPENDENT (S)-NAD(P)H-HYDRATE DEHYDRATASE FAMILY MEMBER"/>
    <property type="match status" value="1"/>
</dbReference>
<feature type="binding site" evidence="17">
    <location>
        <position position="441"/>
    </location>
    <ligand>
        <name>(6S)-NADPHX</name>
        <dbReference type="ChEBI" id="CHEBI:64076"/>
    </ligand>
</feature>
<dbReference type="EC" id="4.2.1.136" evidence="19"/>
<keyword evidence="23" id="KW-1185">Reference proteome</keyword>
<comment type="catalytic activity">
    <reaction evidence="2 18 19">
        <text>(6R)-NADPHX = (6S)-NADPHX</text>
        <dbReference type="Rhea" id="RHEA:32227"/>
        <dbReference type="ChEBI" id="CHEBI:64076"/>
        <dbReference type="ChEBI" id="CHEBI:64077"/>
        <dbReference type="EC" id="5.1.99.6"/>
    </reaction>
</comment>
<accession>A0A2U2B468</accession>
<evidence type="ECO:0000256" key="7">
    <source>
        <dbReference type="ARBA" id="ARBA00022840"/>
    </source>
</evidence>
<keyword evidence="9 18" id="KW-0630">Potassium</keyword>
<dbReference type="PIRSF" id="PIRSF017184">
    <property type="entry name" value="Nnr"/>
    <property type="match status" value="1"/>
</dbReference>
<dbReference type="GO" id="GO:0005524">
    <property type="term" value="F:ATP binding"/>
    <property type="evidence" value="ECO:0007669"/>
    <property type="project" value="UniProtKB-UniRule"/>
</dbReference>
<evidence type="ECO:0000256" key="12">
    <source>
        <dbReference type="ARBA" id="ARBA00023239"/>
    </source>
</evidence>
<dbReference type="PROSITE" id="PS51383">
    <property type="entry name" value="YJEF_C_3"/>
    <property type="match status" value="1"/>
</dbReference>
<name>A0A2U2B468_9BACT</name>
<reference evidence="22 23" key="1">
    <citation type="submission" date="2018-05" db="EMBL/GenBank/DDBJ databases">
        <title>Marinilabilia rubrum sp. nov., isolated from saltern sediment.</title>
        <authorList>
            <person name="Zhang R."/>
        </authorList>
    </citation>
    <scope>NUCLEOTIDE SEQUENCE [LARGE SCALE GENOMIC DNA]</scope>
    <source>
        <strain evidence="22 23">WTE16</strain>
    </source>
</reference>
<evidence type="ECO:0000256" key="3">
    <source>
        <dbReference type="ARBA" id="ARBA00006001"/>
    </source>
</evidence>
<evidence type="ECO:0000256" key="9">
    <source>
        <dbReference type="ARBA" id="ARBA00022958"/>
    </source>
</evidence>
<protein>
    <recommendedName>
        <fullName evidence="19">Bifunctional NAD(P)H-hydrate repair enzyme</fullName>
    </recommendedName>
    <alternativeName>
        <fullName evidence="19">Nicotinamide nucleotide repair protein</fullName>
    </alternativeName>
    <domain>
        <recommendedName>
            <fullName evidence="19">ADP-dependent (S)-NAD(P)H-hydrate dehydratase</fullName>
            <ecNumber evidence="19">4.2.1.136</ecNumber>
        </recommendedName>
        <alternativeName>
            <fullName evidence="19">ADP-dependent NAD(P)HX dehydratase</fullName>
        </alternativeName>
    </domain>
    <domain>
        <recommendedName>
            <fullName evidence="19">NAD(P)H-hydrate epimerase</fullName>
            <ecNumber evidence="19">5.1.99.6</ecNumber>
        </recommendedName>
    </domain>
</protein>
<gene>
    <name evidence="18" type="primary">nnrE</name>
    <name evidence="17" type="synonym">nnrD</name>
    <name evidence="22" type="ORF">DDZ16_18775</name>
</gene>
<dbReference type="PROSITE" id="PS51385">
    <property type="entry name" value="YJEF_N"/>
    <property type="match status" value="1"/>
</dbReference>
<evidence type="ECO:0000256" key="5">
    <source>
        <dbReference type="ARBA" id="ARBA00022723"/>
    </source>
</evidence>
<sequence>MKILTSNQTGEVDRYTIENEPIDSIELMERASYKAWRWISRNYPNQNFAVFVGPGNNGGDALAIARMLIKDGREVITCLYRTEKLSPDAAQNLQRLKNTSASTIIDLSTHPLPEDMPENTVAIDGLFGSGLNRPLNEKASKIVTFINNHFSQIIAVDVPSGLFCEDNSDNNRKNIIRATFTLSFQMPKLAFLFAENQGQVGQWVLLPIGLSSKKIKATATPWRIVEPSEINEMMPVTPKFAHKGTMGHALLIAGSYGKTGAALLASKACLRSGVGLLTTHVPHSAVSILQTAIPEAMMSVDRSDLMFTEFPSLDAFAAIGIGPGLGTQVNSHRALKDLLPAAHNKKLVIDADGLNILSSDPEMLDHLPQETVLTPHPKEFERLTGPVKDDYHRLQVAIDFAKKHKVVLVLKGAYTAVISSNGEVSFNTTGNPGMATAGSGDTLTGIILALLANGIRSFDAARIAVYVHGLAGDFASADGQRGTIATDIIKNLGPAFAHAT</sequence>
<dbReference type="CDD" id="cd01171">
    <property type="entry name" value="YXKO-related"/>
    <property type="match status" value="1"/>
</dbReference>
<evidence type="ECO:0000256" key="4">
    <source>
        <dbReference type="ARBA" id="ARBA00009524"/>
    </source>
</evidence>
<comment type="catalytic activity">
    <reaction evidence="16 17 19">
        <text>(6S)-NADPHX + ADP = AMP + phosphate + NADPH + H(+)</text>
        <dbReference type="Rhea" id="RHEA:32235"/>
        <dbReference type="ChEBI" id="CHEBI:15378"/>
        <dbReference type="ChEBI" id="CHEBI:43474"/>
        <dbReference type="ChEBI" id="CHEBI:57783"/>
        <dbReference type="ChEBI" id="CHEBI:64076"/>
        <dbReference type="ChEBI" id="CHEBI:456215"/>
        <dbReference type="ChEBI" id="CHEBI:456216"/>
        <dbReference type="EC" id="4.2.1.136"/>
    </reaction>
</comment>
<evidence type="ECO:0000259" key="20">
    <source>
        <dbReference type="PROSITE" id="PS51383"/>
    </source>
</evidence>
<organism evidence="22 23">
    <name type="scientific">Marinilabilia rubra</name>
    <dbReference type="NCBI Taxonomy" id="2162893"/>
    <lineage>
        <taxon>Bacteria</taxon>
        <taxon>Pseudomonadati</taxon>
        <taxon>Bacteroidota</taxon>
        <taxon>Bacteroidia</taxon>
        <taxon>Marinilabiliales</taxon>
        <taxon>Marinilabiliaceae</taxon>
        <taxon>Marinilabilia</taxon>
    </lineage>
</organism>
<dbReference type="Pfam" id="PF01256">
    <property type="entry name" value="Carb_kinase"/>
    <property type="match status" value="1"/>
</dbReference>
<feature type="binding site" evidence="18">
    <location>
        <position position="160"/>
    </location>
    <ligand>
        <name>K(+)</name>
        <dbReference type="ChEBI" id="CHEBI:29103"/>
    </ligand>
</feature>
<comment type="similarity">
    <text evidence="18">Belongs to the NnrE/AIBP family.</text>
</comment>
<feature type="domain" description="YjeF N-terminal" evidence="21">
    <location>
        <begin position="9"/>
        <end position="216"/>
    </location>
</feature>
<comment type="caution">
    <text evidence="22">The sequence shown here is derived from an EMBL/GenBank/DDBJ whole genome shotgun (WGS) entry which is preliminary data.</text>
</comment>
<dbReference type="GO" id="GO:0052856">
    <property type="term" value="F:NAD(P)HX epimerase activity"/>
    <property type="evidence" value="ECO:0007669"/>
    <property type="project" value="UniProtKB-UniRule"/>
</dbReference>
<feature type="domain" description="YjeF C-terminal" evidence="20">
    <location>
        <begin position="226"/>
        <end position="499"/>
    </location>
</feature>
<evidence type="ECO:0000313" key="22">
    <source>
        <dbReference type="EMBL" id="PWD97834.1"/>
    </source>
</evidence>
<evidence type="ECO:0000256" key="13">
    <source>
        <dbReference type="ARBA" id="ARBA00023268"/>
    </source>
</evidence>
<dbReference type="Proteomes" id="UP000244956">
    <property type="component" value="Unassembled WGS sequence"/>
</dbReference>
<comment type="catalytic activity">
    <reaction evidence="1 18 19">
        <text>(6R)-NADHX = (6S)-NADHX</text>
        <dbReference type="Rhea" id="RHEA:32215"/>
        <dbReference type="ChEBI" id="CHEBI:64074"/>
        <dbReference type="ChEBI" id="CHEBI:64075"/>
        <dbReference type="EC" id="5.1.99.6"/>
    </reaction>
</comment>
<comment type="cofactor">
    <cofactor evidence="17">
        <name>Mg(2+)</name>
        <dbReference type="ChEBI" id="CHEBI:18420"/>
    </cofactor>
</comment>
<feature type="binding site" evidence="17">
    <location>
        <position position="440"/>
    </location>
    <ligand>
        <name>AMP</name>
        <dbReference type="ChEBI" id="CHEBI:456215"/>
    </ligand>
</feature>
<dbReference type="HAMAP" id="MF_01965">
    <property type="entry name" value="NADHX_dehydratase"/>
    <property type="match status" value="1"/>
</dbReference>
<dbReference type="InterPro" id="IPR036652">
    <property type="entry name" value="YjeF_N_dom_sf"/>
</dbReference>
<dbReference type="RefSeq" id="WP_109266018.1">
    <property type="nucleotide sequence ID" value="NZ_QEWP01000024.1"/>
</dbReference>
<dbReference type="InterPro" id="IPR029056">
    <property type="entry name" value="Ribokinase-like"/>
</dbReference>
<proteinExistence type="inferred from homology"/>
<dbReference type="OrthoDB" id="9806925at2"/>